<proteinExistence type="predicted"/>
<name>A0A2H3JJY0_WOLCO</name>
<dbReference type="OrthoDB" id="63112at2759"/>
<reference evidence="1 2" key="1">
    <citation type="journal article" date="2012" name="Science">
        <title>The Paleozoic origin of enzymatic lignin decomposition reconstructed from 31 fungal genomes.</title>
        <authorList>
            <person name="Floudas D."/>
            <person name="Binder M."/>
            <person name="Riley R."/>
            <person name="Barry K."/>
            <person name="Blanchette R.A."/>
            <person name="Henrissat B."/>
            <person name="Martinez A.T."/>
            <person name="Otillar R."/>
            <person name="Spatafora J.W."/>
            <person name="Yadav J.S."/>
            <person name="Aerts A."/>
            <person name="Benoit I."/>
            <person name="Boyd A."/>
            <person name="Carlson A."/>
            <person name="Copeland A."/>
            <person name="Coutinho P.M."/>
            <person name="de Vries R.P."/>
            <person name="Ferreira P."/>
            <person name="Findley K."/>
            <person name="Foster B."/>
            <person name="Gaskell J."/>
            <person name="Glotzer D."/>
            <person name="Gorecki P."/>
            <person name="Heitman J."/>
            <person name="Hesse C."/>
            <person name="Hori C."/>
            <person name="Igarashi K."/>
            <person name="Jurgens J.A."/>
            <person name="Kallen N."/>
            <person name="Kersten P."/>
            <person name="Kohler A."/>
            <person name="Kuees U."/>
            <person name="Kumar T.K.A."/>
            <person name="Kuo A."/>
            <person name="LaButti K."/>
            <person name="Larrondo L.F."/>
            <person name="Lindquist E."/>
            <person name="Ling A."/>
            <person name="Lombard V."/>
            <person name="Lucas S."/>
            <person name="Lundell T."/>
            <person name="Martin R."/>
            <person name="McLaughlin D.J."/>
            <person name="Morgenstern I."/>
            <person name="Morin E."/>
            <person name="Murat C."/>
            <person name="Nagy L.G."/>
            <person name="Nolan M."/>
            <person name="Ohm R.A."/>
            <person name="Patyshakuliyeva A."/>
            <person name="Rokas A."/>
            <person name="Ruiz-Duenas F.J."/>
            <person name="Sabat G."/>
            <person name="Salamov A."/>
            <person name="Samejima M."/>
            <person name="Schmutz J."/>
            <person name="Slot J.C."/>
            <person name="St John F."/>
            <person name="Stenlid J."/>
            <person name="Sun H."/>
            <person name="Sun S."/>
            <person name="Syed K."/>
            <person name="Tsang A."/>
            <person name="Wiebenga A."/>
            <person name="Young D."/>
            <person name="Pisabarro A."/>
            <person name="Eastwood D.C."/>
            <person name="Martin F."/>
            <person name="Cullen D."/>
            <person name="Grigoriev I.V."/>
            <person name="Hibbett D.S."/>
        </authorList>
    </citation>
    <scope>NUCLEOTIDE SEQUENCE [LARGE SCALE GENOMIC DNA]</scope>
    <source>
        <strain evidence="1 2">MD-104</strain>
    </source>
</reference>
<protein>
    <submittedName>
        <fullName evidence="1">Uncharacterized protein</fullName>
    </submittedName>
</protein>
<dbReference type="EMBL" id="KB467876">
    <property type="protein sequence ID" value="PCH36317.1"/>
    <property type="molecule type" value="Genomic_DNA"/>
</dbReference>
<evidence type="ECO:0000313" key="2">
    <source>
        <dbReference type="Proteomes" id="UP000218811"/>
    </source>
</evidence>
<evidence type="ECO:0000313" key="1">
    <source>
        <dbReference type="EMBL" id="PCH36317.1"/>
    </source>
</evidence>
<dbReference type="Proteomes" id="UP000218811">
    <property type="component" value="Unassembled WGS sequence"/>
</dbReference>
<gene>
    <name evidence="1" type="ORF">WOLCODRAFT_28468</name>
</gene>
<sequence length="73" mass="7376">MGGYGVPACAALRAGDATDPSVAVYTPPAPASFASATHVRWTGLLHPLFVADVAATLMCDPLPSIPCPLVAAR</sequence>
<dbReference type="AlphaFoldDB" id="A0A2H3JJY0"/>
<accession>A0A2H3JJY0</accession>
<organism evidence="1 2">
    <name type="scientific">Wolfiporia cocos (strain MD-104)</name>
    <name type="common">Brown rot fungus</name>
    <dbReference type="NCBI Taxonomy" id="742152"/>
    <lineage>
        <taxon>Eukaryota</taxon>
        <taxon>Fungi</taxon>
        <taxon>Dikarya</taxon>
        <taxon>Basidiomycota</taxon>
        <taxon>Agaricomycotina</taxon>
        <taxon>Agaricomycetes</taxon>
        <taxon>Polyporales</taxon>
        <taxon>Phaeolaceae</taxon>
        <taxon>Wolfiporia</taxon>
    </lineage>
</organism>
<keyword evidence="2" id="KW-1185">Reference proteome</keyword>